<sequence>MSASIVRSGRVLNTRSAAEFSGMAYQTFRNLLAAGDGPKVFKQGRLNAFYEVDLDAWLKSRVVDPAAETADAAA</sequence>
<evidence type="ECO:0000313" key="1">
    <source>
        <dbReference type="EMBL" id="QLD10924.1"/>
    </source>
</evidence>
<accession>A0A7D5EVT0</accession>
<name>A0A7D5EVT0_9MICO</name>
<gene>
    <name evidence="1" type="ORF">HW566_03455</name>
</gene>
<dbReference type="RefSeq" id="WP_178010441.1">
    <property type="nucleotide sequence ID" value="NZ_CP058316.1"/>
</dbReference>
<evidence type="ECO:0008006" key="3">
    <source>
        <dbReference type="Google" id="ProtNLM"/>
    </source>
</evidence>
<dbReference type="Proteomes" id="UP000509638">
    <property type="component" value="Chromosome"/>
</dbReference>
<dbReference type="EMBL" id="CP058316">
    <property type="protein sequence ID" value="QLD10924.1"/>
    <property type="molecule type" value="Genomic_DNA"/>
</dbReference>
<protein>
    <recommendedName>
        <fullName evidence="3">Helix-turn-helix domain-containing protein</fullName>
    </recommendedName>
</protein>
<dbReference type="AlphaFoldDB" id="A0A7D5EVT0"/>
<reference evidence="1 2" key="1">
    <citation type="submission" date="2020-06" db="EMBL/GenBank/DDBJ databases">
        <authorList>
            <person name="Jo H."/>
        </authorList>
    </citation>
    <scope>NUCLEOTIDE SEQUENCE [LARGE SCALE GENOMIC DNA]</scope>
    <source>
        <strain evidence="1 2">I46</strain>
    </source>
</reference>
<proteinExistence type="predicted"/>
<evidence type="ECO:0000313" key="2">
    <source>
        <dbReference type="Proteomes" id="UP000509638"/>
    </source>
</evidence>
<organism evidence="1 2">
    <name type="scientific">Microbacterium oleivorans</name>
    <dbReference type="NCBI Taxonomy" id="273677"/>
    <lineage>
        <taxon>Bacteria</taxon>
        <taxon>Bacillati</taxon>
        <taxon>Actinomycetota</taxon>
        <taxon>Actinomycetes</taxon>
        <taxon>Micrococcales</taxon>
        <taxon>Microbacteriaceae</taxon>
        <taxon>Microbacterium</taxon>
    </lineage>
</organism>